<accession>A0A8S1VXK3</accession>
<evidence type="ECO:0000313" key="2">
    <source>
        <dbReference type="EMBL" id="CAD8181073.1"/>
    </source>
</evidence>
<evidence type="ECO:0000256" key="1">
    <source>
        <dbReference type="SAM" id="Phobius"/>
    </source>
</evidence>
<keyword evidence="1" id="KW-0472">Membrane</keyword>
<keyword evidence="1" id="KW-0812">Transmembrane</keyword>
<evidence type="ECO:0000313" key="3">
    <source>
        <dbReference type="Proteomes" id="UP000689195"/>
    </source>
</evidence>
<protein>
    <recommendedName>
        <fullName evidence="4">Transmembrane protein</fullName>
    </recommendedName>
</protein>
<sequence>MNIGTISDFNFKQNILGTIKSDISSYVTQKASINNSNIYLIFQTLLNCLLVCIHKSYLLQTGLVRWIILIESIKQYEKNIEFADQNDTVEWTDTYITNIIPYLIFEIVVCIYGQYEISNIGRYIVSLIVQIYLYFILNQYQLEKTRNETW</sequence>
<reference evidence="2" key="1">
    <citation type="submission" date="2021-01" db="EMBL/GenBank/DDBJ databases">
        <authorList>
            <consortium name="Genoscope - CEA"/>
            <person name="William W."/>
        </authorList>
    </citation>
    <scope>NUCLEOTIDE SEQUENCE</scope>
</reference>
<feature type="transmembrane region" description="Helical" evidence="1">
    <location>
        <begin position="120"/>
        <end position="137"/>
    </location>
</feature>
<organism evidence="2 3">
    <name type="scientific">Paramecium pentaurelia</name>
    <dbReference type="NCBI Taxonomy" id="43138"/>
    <lineage>
        <taxon>Eukaryota</taxon>
        <taxon>Sar</taxon>
        <taxon>Alveolata</taxon>
        <taxon>Ciliophora</taxon>
        <taxon>Intramacronucleata</taxon>
        <taxon>Oligohymenophorea</taxon>
        <taxon>Peniculida</taxon>
        <taxon>Parameciidae</taxon>
        <taxon>Paramecium</taxon>
    </lineage>
</organism>
<comment type="caution">
    <text evidence="2">The sequence shown here is derived from an EMBL/GenBank/DDBJ whole genome shotgun (WGS) entry which is preliminary data.</text>
</comment>
<dbReference type="AlphaFoldDB" id="A0A8S1VXK3"/>
<keyword evidence="3" id="KW-1185">Reference proteome</keyword>
<evidence type="ECO:0008006" key="4">
    <source>
        <dbReference type="Google" id="ProtNLM"/>
    </source>
</evidence>
<name>A0A8S1VXK3_9CILI</name>
<dbReference type="Proteomes" id="UP000689195">
    <property type="component" value="Unassembled WGS sequence"/>
</dbReference>
<keyword evidence="1" id="KW-1133">Transmembrane helix</keyword>
<gene>
    <name evidence="2" type="ORF">PPENT_87.1.T0750187</name>
</gene>
<dbReference type="EMBL" id="CAJJDO010000075">
    <property type="protein sequence ID" value="CAD8181073.1"/>
    <property type="molecule type" value="Genomic_DNA"/>
</dbReference>
<proteinExistence type="predicted"/>
<feature type="transmembrane region" description="Helical" evidence="1">
    <location>
        <begin position="95"/>
        <end position="114"/>
    </location>
</feature>